<reference evidence="1 2" key="1">
    <citation type="journal article" date="2019" name="Sci. Rep.">
        <title>Orb-weaving spider Araneus ventricosus genome elucidates the spidroin gene catalogue.</title>
        <authorList>
            <person name="Kono N."/>
            <person name="Nakamura H."/>
            <person name="Ohtoshi R."/>
            <person name="Moran D.A.P."/>
            <person name="Shinohara A."/>
            <person name="Yoshida Y."/>
            <person name="Fujiwara M."/>
            <person name="Mori M."/>
            <person name="Tomita M."/>
            <person name="Arakawa K."/>
        </authorList>
    </citation>
    <scope>NUCLEOTIDE SEQUENCE [LARGE SCALE GENOMIC DNA]</scope>
</reference>
<evidence type="ECO:0008006" key="3">
    <source>
        <dbReference type="Google" id="ProtNLM"/>
    </source>
</evidence>
<sequence>MIESLLSYDEDAPISEIIKRLRNIVNGKQIDHPHLTDKKMEIANSLLDILVFKCTQMTEKFPLNAEATLQQNEKDEQNITFPQVQENVRYSDDLRGKRKLHTTLVYPAMDSSEATSVEEILKKTIRPEAKVKIREFTKVKNPKIAVFCDSVKDIQPLVKVEFPIQARNKESRHWAVTIDLSIFKELWLKQGLYFNWIRVRFTEFIGIRQCRTCGVFGHTAKYCDDRDKPPICENFSMLKTENHSCRLPKCKNCTIANEKFKRNWHTTHSVFDKRCESCLRQRDILVKRTNYGD</sequence>
<keyword evidence="2" id="KW-1185">Reference proteome</keyword>
<proteinExistence type="predicted"/>
<dbReference type="AlphaFoldDB" id="A0A4Y2F8C7"/>
<gene>
    <name evidence="1" type="ORF">AVEN_156960_1</name>
</gene>
<dbReference type="EMBL" id="BGPR01249537">
    <property type="protein sequence ID" value="GBM37512.1"/>
    <property type="molecule type" value="Genomic_DNA"/>
</dbReference>
<name>A0A4Y2F8C7_ARAVE</name>
<dbReference type="Proteomes" id="UP000499080">
    <property type="component" value="Unassembled WGS sequence"/>
</dbReference>
<organism evidence="1 2">
    <name type="scientific">Araneus ventricosus</name>
    <name type="common">Orbweaver spider</name>
    <name type="synonym">Epeira ventricosa</name>
    <dbReference type="NCBI Taxonomy" id="182803"/>
    <lineage>
        <taxon>Eukaryota</taxon>
        <taxon>Metazoa</taxon>
        <taxon>Ecdysozoa</taxon>
        <taxon>Arthropoda</taxon>
        <taxon>Chelicerata</taxon>
        <taxon>Arachnida</taxon>
        <taxon>Araneae</taxon>
        <taxon>Araneomorphae</taxon>
        <taxon>Entelegynae</taxon>
        <taxon>Araneoidea</taxon>
        <taxon>Araneidae</taxon>
        <taxon>Araneus</taxon>
    </lineage>
</organism>
<accession>A0A4Y2F8C7</accession>
<comment type="caution">
    <text evidence="1">The sequence shown here is derived from an EMBL/GenBank/DDBJ whole genome shotgun (WGS) entry which is preliminary data.</text>
</comment>
<protein>
    <recommendedName>
        <fullName evidence="3">CCHC-type domain-containing protein</fullName>
    </recommendedName>
</protein>
<evidence type="ECO:0000313" key="2">
    <source>
        <dbReference type="Proteomes" id="UP000499080"/>
    </source>
</evidence>
<evidence type="ECO:0000313" key="1">
    <source>
        <dbReference type="EMBL" id="GBM37512.1"/>
    </source>
</evidence>